<dbReference type="AlphaFoldDB" id="A0A1H3PD11"/>
<reference evidence="5 6" key="1">
    <citation type="submission" date="2016-10" db="EMBL/GenBank/DDBJ databases">
        <authorList>
            <person name="de Groot N.N."/>
        </authorList>
    </citation>
    <scope>NUCLEOTIDE SEQUENCE [LARGE SCALE GENOMIC DNA]</scope>
    <source>
        <strain evidence="5 6">CPCC 202699</strain>
    </source>
</reference>
<dbReference type="Pfam" id="PF20703">
    <property type="entry name" value="nSTAND1"/>
    <property type="match status" value="1"/>
</dbReference>
<feature type="repeat" description="WD" evidence="3">
    <location>
        <begin position="617"/>
        <end position="658"/>
    </location>
</feature>
<dbReference type="CDD" id="cd00200">
    <property type="entry name" value="WD40"/>
    <property type="match status" value="1"/>
</dbReference>
<proteinExistence type="predicted"/>
<dbReference type="RefSeq" id="WP_143047197.1">
    <property type="nucleotide sequence ID" value="NZ_FNON01000008.1"/>
</dbReference>
<evidence type="ECO:0000313" key="6">
    <source>
        <dbReference type="Proteomes" id="UP000199515"/>
    </source>
</evidence>
<feature type="repeat" description="WD" evidence="3">
    <location>
        <begin position="704"/>
        <end position="738"/>
    </location>
</feature>
<dbReference type="Pfam" id="PF13560">
    <property type="entry name" value="HTH_31"/>
    <property type="match status" value="1"/>
</dbReference>
<keyword evidence="6" id="KW-1185">Reference proteome</keyword>
<dbReference type="OrthoDB" id="166850at2"/>
<dbReference type="InterPro" id="IPR001387">
    <property type="entry name" value="Cro/C1-type_HTH"/>
</dbReference>
<evidence type="ECO:0000256" key="1">
    <source>
        <dbReference type="ARBA" id="ARBA00022574"/>
    </source>
</evidence>
<gene>
    <name evidence="5" type="ORF">SAMN05421504_108147</name>
</gene>
<feature type="repeat" description="WD" evidence="3">
    <location>
        <begin position="839"/>
        <end position="871"/>
    </location>
</feature>
<dbReference type="STRING" id="589385.SAMN05421504_108147"/>
<dbReference type="Proteomes" id="UP000199515">
    <property type="component" value="Unassembled WGS sequence"/>
</dbReference>
<dbReference type="PRINTS" id="PR00320">
    <property type="entry name" value="GPROTEINBRPT"/>
</dbReference>
<dbReference type="InterPro" id="IPR049052">
    <property type="entry name" value="nSTAND1"/>
</dbReference>
<sequence length="906" mass="98072">MPRTEQPLVPDGTKLTEFAADLRKLREQAGRPPYRELARLAHYSSTTLSDAAAGRKLPSLDVTLAFVRACEGDEEEWTERWNAVTAEMNARSEPARIETGQPPYAGLAPFGPDDSGRFFGRERVIDQVLSRLAEKRFIGVFGASGAGKSSVLRAGVVPRLGQGPVLVVTPGSLPAGGLTELVERDRAEVVVVDQFEEIFTVRQDEHAFIAELIGLSRDRCRIVAGVRADFFAHCSAHADLVEAWRDAQITVGPMTAAELRAAITRPAIDAGCVVEGALVTHLVMNAHGRAGVLPLLSHVLLETWRRRHGKTLTLAAFHAAGGIDGALAKTAESLFTTFDSRQREATKQLFRRLIAPGEGTEDTKRRVPRHELPPSMDVLGPLAEARLVTVDGDGVEITHEALIRAWPRLRDWLAEDRDGLRLHRRLSLAAADWESLDRDPGALYRGAGLELARGLSTATLAPREREFLDASLAAEAVERAAAERGARRRRQLIAVLTVLLVLTAGTTFYAVRAENEISGQRNVALAEKVAANAVALRQTNPALAAQLSVAAYRLSPTRETRDGLLATMAVPLEGHTQVVGSVAFSPDGRVLATGSFDHTAALWDISDSAHPRKLSDLTGHADLVTTVAFSADGRSVATSGRDNTIRLWDVSDPRKPALLNVFKGHTDTVYMVKFSPDGRFLATGSYDKTARLWDVKDPARSTVLTGHTLSVKPVAFSPDGHVLATGSDDRTIRLWDVSDPLRPSSLTVLKGHTDLVASLVFSPDGRTLATGANDHTARLWDVRDPRQPLELATLSGHSDIVSSVAFSNDGRRLSTASFDHTARIWDVSDLRHPVDLTTLTGHAGAVNSTAFSPDGRLVATASDDHTAQLWDTDLARVEAKACATPPISRADWDHHLPGLTYNPPCD</sequence>
<name>A0A1H3PD11_9PSEU</name>
<dbReference type="InterPro" id="IPR015943">
    <property type="entry name" value="WD40/YVTN_repeat-like_dom_sf"/>
</dbReference>
<dbReference type="InterPro" id="IPR001680">
    <property type="entry name" value="WD40_rpt"/>
</dbReference>
<keyword evidence="1 3" id="KW-0853">WD repeat</keyword>
<evidence type="ECO:0000256" key="2">
    <source>
        <dbReference type="ARBA" id="ARBA00022737"/>
    </source>
</evidence>
<dbReference type="Pfam" id="PF00400">
    <property type="entry name" value="WD40"/>
    <property type="match status" value="7"/>
</dbReference>
<feature type="repeat" description="WD" evidence="3">
    <location>
        <begin position="572"/>
        <end position="613"/>
    </location>
</feature>
<dbReference type="CDD" id="cd00093">
    <property type="entry name" value="HTH_XRE"/>
    <property type="match status" value="1"/>
</dbReference>
<dbReference type="InterPro" id="IPR050349">
    <property type="entry name" value="WD_LIS1/nudF_dynein_reg"/>
</dbReference>
<organism evidence="5 6">
    <name type="scientific">Amycolatopsis xylanica</name>
    <dbReference type="NCBI Taxonomy" id="589385"/>
    <lineage>
        <taxon>Bacteria</taxon>
        <taxon>Bacillati</taxon>
        <taxon>Actinomycetota</taxon>
        <taxon>Actinomycetes</taxon>
        <taxon>Pseudonocardiales</taxon>
        <taxon>Pseudonocardiaceae</taxon>
        <taxon>Amycolatopsis</taxon>
    </lineage>
</organism>
<dbReference type="PANTHER" id="PTHR44129">
    <property type="entry name" value="WD REPEAT-CONTAINING PROTEIN POP1"/>
    <property type="match status" value="1"/>
</dbReference>
<dbReference type="SMART" id="SM00320">
    <property type="entry name" value="WD40"/>
    <property type="match status" value="7"/>
</dbReference>
<feature type="repeat" description="WD" evidence="3">
    <location>
        <begin position="794"/>
        <end position="828"/>
    </location>
</feature>
<evidence type="ECO:0000256" key="3">
    <source>
        <dbReference type="PROSITE-ProRule" id="PRU00221"/>
    </source>
</evidence>
<feature type="repeat" description="WD" evidence="3">
    <location>
        <begin position="749"/>
        <end position="790"/>
    </location>
</feature>
<dbReference type="Gene3D" id="2.130.10.10">
    <property type="entry name" value="YVTN repeat-like/Quinoprotein amine dehydrogenase"/>
    <property type="match status" value="2"/>
</dbReference>
<dbReference type="EMBL" id="FNON01000008">
    <property type="protein sequence ID" value="SDY98843.1"/>
    <property type="molecule type" value="Genomic_DNA"/>
</dbReference>
<feature type="repeat" description="WD" evidence="3">
    <location>
        <begin position="662"/>
        <end position="703"/>
    </location>
</feature>
<dbReference type="PROSITE" id="PS00678">
    <property type="entry name" value="WD_REPEATS_1"/>
    <property type="match status" value="6"/>
</dbReference>
<evidence type="ECO:0000259" key="4">
    <source>
        <dbReference type="SMART" id="SM00530"/>
    </source>
</evidence>
<protein>
    <submittedName>
        <fullName evidence="5">WD domain-containing protein, G-beta repeat-containing protein</fullName>
    </submittedName>
</protein>
<accession>A0A1H3PD11</accession>
<evidence type="ECO:0000313" key="5">
    <source>
        <dbReference type="EMBL" id="SDY98843.1"/>
    </source>
</evidence>
<dbReference type="InterPro" id="IPR020472">
    <property type="entry name" value="WD40_PAC1"/>
</dbReference>
<dbReference type="PROSITE" id="PS50082">
    <property type="entry name" value="WD_REPEATS_2"/>
    <property type="match status" value="7"/>
</dbReference>
<dbReference type="SMART" id="SM00530">
    <property type="entry name" value="HTH_XRE"/>
    <property type="match status" value="1"/>
</dbReference>
<dbReference type="InterPro" id="IPR036322">
    <property type="entry name" value="WD40_repeat_dom_sf"/>
</dbReference>
<dbReference type="InterPro" id="IPR027417">
    <property type="entry name" value="P-loop_NTPase"/>
</dbReference>
<dbReference type="InterPro" id="IPR019775">
    <property type="entry name" value="WD40_repeat_CS"/>
</dbReference>
<feature type="domain" description="HTH cro/C1-type" evidence="4">
    <location>
        <begin position="21"/>
        <end position="77"/>
    </location>
</feature>
<keyword evidence="2" id="KW-0677">Repeat</keyword>
<dbReference type="SUPFAM" id="SSF52540">
    <property type="entry name" value="P-loop containing nucleoside triphosphate hydrolases"/>
    <property type="match status" value="1"/>
</dbReference>
<dbReference type="PROSITE" id="PS50294">
    <property type="entry name" value="WD_REPEATS_REGION"/>
    <property type="match status" value="7"/>
</dbReference>
<dbReference type="SUPFAM" id="SSF50978">
    <property type="entry name" value="WD40 repeat-like"/>
    <property type="match status" value="1"/>
</dbReference>